<gene>
    <name evidence="1" type="ORF">Q9L58_008344</name>
</gene>
<proteinExistence type="predicted"/>
<evidence type="ECO:0000313" key="1">
    <source>
        <dbReference type="EMBL" id="KAL0632756.1"/>
    </source>
</evidence>
<dbReference type="Proteomes" id="UP001447188">
    <property type="component" value="Unassembled WGS sequence"/>
</dbReference>
<evidence type="ECO:0008006" key="3">
    <source>
        <dbReference type="Google" id="ProtNLM"/>
    </source>
</evidence>
<reference evidence="1 2" key="1">
    <citation type="submission" date="2024-02" db="EMBL/GenBank/DDBJ databases">
        <title>Discinaceae phylogenomics.</title>
        <authorList>
            <person name="Dirks A.C."/>
            <person name="James T.Y."/>
        </authorList>
    </citation>
    <scope>NUCLEOTIDE SEQUENCE [LARGE SCALE GENOMIC DNA]</scope>
    <source>
        <strain evidence="1 2">ACD0624</strain>
    </source>
</reference>
<dbReference type="EMBL" id="JBBBZM010000152">
    <property type="protein sequence ID" value="KAL0632756.1"/>
    <property type="molecule type" value="Genomic_DNA"/>
</dbReference>
<name>A0ABR3GB05_9PEZI</name>
<protein>
    <recommendedName>
        <fullName evidence="3">Peptidase M43 pregnancy-associated plasma-A domain-containing protein</fullName>
    </recommendedName>
</protein>
<evidence type="ECO:0000313" key="2">
    <source>
        <dbReference type="Proteomes" id="UP001447188"/>
    </source>
</evidence>
<keyword evidence="2" id="KW-1185">Reference proteome</keyword>
<accession>A0ABR3GB05</accession>
<sequence length="626" mass="71269">MAVPPNPRMYYQDQAMLNTLFGAYNISFENPELIARQLLRIVGNYRNIRDEDELRYYLSTSNGLRLYNLLHNIQDLPLHRHRIDANNILTQFRIRIGGLPGQTILIPTPVEPDYDGPDRLDPAEVAVLDQQIAQLQDLIQRSAEHVLWEPGTDFPLPILQPAFEPHEFIRNVPQSNSDALELIVRDNASNQAVRDAVFNILSADPPPNVIFPPFLIDNPSETCLQMPEDCRFLNDPTPILPNMDEILELDMNDIVIWDFRTGDTNVTGPLGTEHYIYHLISLVRDTVRQPDIARAYAIIFRAFPLRYAVGSDDEIADEEPPLPGEIECVMIFMSMVFPEFQIVSHLGTGIYAQFSNDDPTTILLSRDLFDMIENGLERGENISHILYHTYVTIFHELGHWFNCAIYRNNGGQVMEEAPRTPRKLRLLIRPQGTWEDPYNPEANYMDQLYGEMGQIIEWLIFGHMVEISTRYVGILWVFCWGSNRAMGALQIRINRFAATRMFNARPPVRMSAVPLRNFLANLALEEEVLGEQALQPEQISGVPLTDLFMPDADSQYSGHRIAPGDAGTMYRRSIGRVRAEEHRANRGLPPLLGVPRVVRGRPMAIDQPVRPLGVAMLLLRVGYVAT</sequence>
<comment type="caution">
    <text evidence="1">The sequence shown here is derived from an EMBL/GenBank/DDBJ whole genome shotgun (WGS) entry which is preliminary data.</text>
</comment>
<organism evidence="1 2">
    <name type="scientific">Discina gigas</name>
    <dbReference type="NCBI Taxonomy" id="1032678"/>
    <lineage>
        <taxon>Eukaryota</taxon>
        <taxon>Fungi</taxon>
        <taxon>Dikarya</taxon>
        <taxon>Ascomycota</taxon>
        <taxon>Pezizomycotina</taxon>
        <taxon>Pezizomycetes</taxon>
        <taxon>Pezizales</taxon>
        <taxon>Discinaceae</taxon>
        <taxon>Discina</taxon>
    </lineage>
</organism>